<name>A0AAQ3MSG8_VIGMU</name>
<dbReference type="Gene3D" id="3.30.420.10">
    <property type="entry name" value="Ribonuclease H-like superfamily/Ribonuclease H"/>
    <property type="match status" value="1"/>
</dbReference>
<sequence length="2063" mass="233982">MALQNIRVKGDDLTVKQALSGEGVDAATLSSPSRVVSKVSSSSSALIQVDDHRKGKHIQHSTNTNARNDSRAMMGHAPVVACDTLAPSPATLTSMMEASKTKTSCYSSPHGPILSTPPRLSSHFHSKTLRILSRDSTQMELGLPLGSGPRCLNASNSPSTATHMTSQGCSMIMDVPTRIFKDRTYMALNLQNLQITKLVIEHSSQSSNGERMEGKTYKAHEPSKVAGLRRGKGDLLVGTGNCSVQIEALATAIVGLDWAADALKKKLFLMGCAVGKSHFESLHLMVNWLKWLRLNWNAGLIPTKWNDAVLGSCSWIFIWRKRRKEFGKHSHLEKNALELGQRGDERRRRSCPEKKKELPGKEEELTGEDEDDRRVLSLPVDSSSCVLSCSFSSLNFNSGNCPGVILLVSVCLIGIFAEKCYNWVVRMTFPMEKSMRDMANQEMRHQLVCTHLPLEQNASGVELKPGFIRLLPTFHGWEHEDPHQHIREFILVCSSMKPSGAAEELVMMKAFPLSLQDTASWQEMQIRFLNRFFPASRVSYFRRQICTIEQGHNESLSDFWDRFNKLCLMCPNHQLQDSLLLTYFYEGLLQRERMLVDVAAGGSLMNKTPVEARQLLSNMAECSYQGSIYNKVVVTVSEIGAESKDLRELTQVMSQLVEQVMLLNQEPAEDKRTTSEVLDWSENTLNATRDSASNNCEGKWSTMNLQGPHQDCRENEQLAGCVENDKKSCVAVETTSAEDHGITKYIPPHLRGKSKLGKMQPAQKKEVQLNRTASTSAVILRSGKELHASVEKEKNVDEEQQPEIIIEPPFPVKSGPAAKKLETDADLLKIFQKVEINMPLLEAIKQVPKYAKFLKEVCTYKRGLRRPQIKNISTISKLGLPTKHSDPGHFTIPCTIGELTIANALVDLGASINVMPSSVYKALHLGKLKPTSVIIQLANRSTAKPLGILEDVLVRVNQLMFPADFYVLEMEGEDSRQSPTLILGRPFLMTAKTIINVHEGHLTMEFGDTQVRFNIFEAMSHPLENHSDLFSYSEIYCNNLELLEKSDLDIVEGEVQSEFCTWDEEQCLEAVELQSSEEENELDIKETPEQQQKFELKLLPLHLKYAYLEDENKFPVIISASLKPEQEEQLLQVLKKHKKAIGWTLEDILGISPALCMHKILLDSDAVPVRQPQRRLNPAIQEVVKDEVSKLLKAGMIFPISDSTWVSPVQVVPKKSGMTIVKNQEGEFVPTRVANKWRVCIDYRRLNQSTRKDHFPLPFIDQVIERLAGKPFYCFLDGFSGYMQIHIHPEDQHKTTFTCPFGTYAYTRMPFGLCNAPATFQRCMLSIFSELIESCMEVFMDDFTVFGASFDECLGNLEKVLKKCIETDLVLNFEKCHFMVNEGIVLGHVISEKGFQVDKSKIDVVSALPYLSTVREVRSFLGHAGFYRRFIQNFSNIALPLSRLLQKEVVFDFDEVCKEAFDELKGKLTTAPILQPPNWELPFELMCDASDFALGAVLSQKSEKIPHVIAYASRTLDAAQRNYTTTEKELLAIIFALDKYRPYLLGSKTVVHTDHSTLKYLMKKADSKPRLMRWLLLMQEFDIEIKDRSGALNQVADHLSRITGKEEEIPLNEKFPDEFLFSALTQPPWYAELVNYLAADVLPAHASRHYIDKLKSDAKYYVWDDPFLWRFCNDKIIRKCVPDSEINGVLHGCHDTLVGGHFGPTRTARRVLDSGFFWPTLFKDAYNFVKSCEVCQKAGGNITRRNEMPLQKIIFCEIFDVWGIDFMGPLPNSSGYSYILLAVDYVSRWVEAKATRSNDARTVSQFLKTNIFCRFGVPKAIISDQGTHFCNQLIATLLSKYGVKHKVSTPYHPQTNGQAEVFNREVKKLLQKLVQPNRKNWSQLLDEALWAQRTAYRTPLGMSPFRIVFGKSCHLPVEIEHKAFWAVKRCNLEYNAAGKQRKLQLQELDEIRLEAYENSRFYKEKVKRFHDRSILRKEFSIGQKVLLYNSKMKLIAGKLRSKWEGPYEILKVFPNGAVEIRKLEADKSFMVNGHQLKIFHEKQPLEKEEKTLQFNDPVLENPP</sequence>
<accession>A0AAQ3MSG8</accession>
<dbReference type="PROSITE" id="PS50994">
    <property type="entry name" value="INTEGRASE"/>
    <property type="match status" value="1"/>
</dbReference>
<dbReference type="Pfam" id="PF17921">
    <property type="entry name" value="Integrase_H2C2"/>
    <property type="match status" value="1"/>
</dbReference>
<feature type="region of interest" description="Disordered" evidence="8">
    <location>
        <begin position="343"/>
        <end position="373"/>
    </location>
</feature>
<keyword evidence="6" id="KW-0378">Hydrolase</keyword>
<dbReference type="Proteomes" id="UP001374535">
    <property type="component" value="Chromosome 9"/>
</dbReference>
<dbReference type="GO" id="GO:0016787">
    <property type="term" value="F:hydrolase activity"/>
    <property type="evidence" value="ECO:0007669"/>
    <property type="project" value="UniProtKB-KW"/>
</dbReference>
<dbReference type="SUPFAM" id="SSF50630">
    <property type="entry name" value="Acid proteases"/>
    <property type="match status" value="1"/>
</dbReference>
<proteinExistence type="predicted"/>
<evidence type="ECO:0000259" key="9">
    <source>
        <dbReference type="PROSITE" id="PS50994"/>
    </source>
</evidence>
<dbReference type="Pfam" id="PF00665">
    <property type="entry name" value="rve"/>
    <property type="match status" value="1"/>
</dbReference>
<evidence type="ECO:0000256" key="4">
    <source>
        <dbReference type="ARBA" id="ARBA00022722"/>
    </source>
</evidence>
<dbReference type="Pfam" id="PF00078">
    <property type="entry name" value="RVT_1"/>
    <property type="match status" value="1"/>
</dbReference>
<feature type="compositionally biased region" description="Basic and acidic residues" evidence="8">
    <location>
        <begin position="343"/>
        <end position="364"/>
    </location>
</feature>
<dbReference type="GO" id="GO:0015074">
    <property type="term" value="P:DNA integration"/>
    <property type="evidence" value="ECO:0007669"/>
    <property type="project" value="InterPro"/>
</dbReference>
<dbReference type="SUPFAM" id="SSF53098">
    <property type="entry name" value="Ribonuclease H-like"/>
    <property type="match status" value="1"/>
</dbReference>
<organism evidence="10 11">
    <name type="scientific">Vigna mungo</name>
    <name type="common">Black gram</name>
    <name type="synonym">Phaseolus mungo</name>
    <dbReference type="NCBI Taxonomy" id="3915"/>
    <lineage>
        <taxon>Eukaryota</taxon>
        <taxon>Viridiplantae</taxon>
        <taxon>Streptophyta</taxon>
        <taxon>Embryophyta</taxon>
        <taxon>Tracheophyta</taxon>
        <taxon>Spermatophyta</taxon>
        <taxon>Magnoliopsida</taxon>
        <taxon>eudicotyledons</taxon>
        <taxon>Gunneridae</taxon>
        <taxon>Pentapetalae</taxon>
        <taxon>rosids</taxon>
        <taxon>fabids</taxon>
        <taxon>Fabales</taxon>
        <taxon>Fabaceae</taxon>
        <taxon>Papilionoideae</taxon>
        <taxon>50 kb inversion clade</taxon>
        <taxon>NPAAA clade</taxon>
        <taxon>indigoferoid/millettioid clade</taxon>
        <taxon>Phaseoleae</taxon>
        <taxon>Vigna</taxon>
    </lineage>
</organism>
<dbReference type="CDD" id="cd00303">
    <property type="entry name" value="retropepsin_like"/>
    <property type="match status" value="1"/>
</dbReference>
<dbReference type="FunFam" id="3.30.420.10:FF:000032">
    <property type="entry name" value="Retrovirus-related Pol polyprotein from transposon 297-like Protein"/>
    <property type="match status" value="1"/>
</dbReference>
<evidence type="ECO:0000313" key="10">
    <source>
        <dbReference type="EMBL" id="WVY96128.1"/>
    </source>
</evidence>
<dbReference type="InterPro" id="IPR005162">
    <property type="entry name" value="Retrotrans_gag_dom"/>
</dbReference>
<evidence type="ECO:0000313" key="11">
    <source>
        <dbReference type="Proteomes" id="UP001374535"/>
    </source>
</evidence>
<evidence type="ECO:0000256" key="1">
    <source>
        <dbReference type="ARBA" id="ARBA00012493"/>
    </source>
</evidence>
<dbReference type="PANTHER" id="PTHR37984:SF5">
    <property type="entry name" value="PROTEIN NYNRIN-LIKE"/>
    <property type="match status" value="1"/>
</dbReference>
<evidence type="ECO:0000256" key="7">
    <source>
        <dbReference type="ARBA" id="ARBA00022918"/>
    </source>
</evidence>
<keyword evidence="4" id="KW-0540">Nuclease</keyword>
<evidence type="ECO:0000256" key="5">
    <source>
        <dbReference type="ARBA" id="ARBA00022759"/>
    </source>
</evidence>
<dbReference type="Pfam" id="PF03732">
    <property type="entry name" value="Retrotrans_gag"/>
    <property type="match status" value="1"/>
</dbReference>
<dbReference type="InterPro" id="IPR041588">
    <property type="entry name" value="Integrase_H2C2"/>
</dbReference>
<protein>
    <recommendedName>
        <fullName evidence="1">RNA-directed DNA polymerase</fullName>
        <ecNumber evidence="1">2.7.7.49</ecNumber>
    </recommendedName>
</protein>
<dbReference type="SUPFAM" id="SSF56672">
    <property type="entry name" value="DNA/RNA polymerases"/>
    <property type="match status" value="1"/>
</dbReference>
<dbReference type="InterPro" id="IPR000477">
    <property type="entry name" value="RT_dom"/>
</dbReference>
<keyword evidence="7" id="KW-0695">RNA-directed DNA polymerase</keyword>
<dbReference type="InterPro" id="IPR021109">
    <property type="entry name" value="Peptidase_aspartic_dom_sf"/>
</dbReference>
<evidence type="ECO:0000256" key="6">
    <source>
        <dbReference type="ARBA" id="ARBA00022801"/>
    </source>
</evidence>
<keyword evidence="5" id="KW-0255">Endonuclease</keyword>
<dbReference type="FunFam" id="3.10.20.370:FF:000001">
    <property type="entry name" value="Retrovirus-related Pol polyprotein from transposon 17.6-like protein"/>
    <property type="match status" value="1"/>
</dbReference>
<dbReference type="Gene3D" id="3.10.10.10">
    <property type="entry name" value="HIV Type 1 Reverse Transcriptase, subunit A, domain 1"/>
    <property type="match status" value="1"/>
</dbReference>
<dbReference type="InterPro" id="IPR001584">
    <property type="entry name" value="Integrase_cat-core"/>
</dbReference>
<dbReference type="InterPro" id="IPR043502">
    <property type="entry name" value="DNA/RNA_pol_sf"/>
</dbReference>
<reference evidence="10 11" key="1">
    <citation type="journal article" date="2023" name="Life. Sci Alliance">
        <title>Evolutionary insights into 3D genome organization and epigenetic landscape of Vigna mungo.</title>
        <authorList>
            <person name="Junaid A."/>
            <person name="Singh B."/>
            <person name="Bhatia S."/>
        </authorList>
    </citation>
    <scope>NUCLEOTIDE SEQUENCE [LARGE SCALE GENOMIC DNA]</scope>
    <source>
        <strain evidence="10">Urdbean</strain>
    </source>
</reference>
<dbReference type="Gene3D" id="1.10.340.70">
    <property type="match status" value="1"/>
</dbReference>
<keyword evidence="3" id="KW-0548">Nucleotidyltransferase</keyword>
<dbReference type="InterPro" id="IPR050951">
    <property type="entry name" value="Retrovirus_Pol_polyprotein"/>
</dbReference>
<keyword evidence="11" id="KW-1185">Reference proteome</keyword>
<dbReference type="FunFam" id="3.30.70.270:FF:000020">
    <property type="entry name" value="Transposon Tf2-6 polyprotein-like Protein"/>
    <property type="match status" value="1"/>
</dbReference>
<feature type="region of interest" description="Disordered" evidence="8">
    <location>
        <begin position="40"/>
        <end position="69"/>
    </location>
</feature>
<dbReference type="GO" id="GO:0003676">
    <property type="term" value="F:nucleic acid binding"/>
    <property type="evidence" value="ECO:0007669"/>
    <property type="project" value="InterPro"/>
</dbReference>
<dbReference type="EC" id="2.7.7.49" evidence="1"/>
<evidence type="ECO:0000256" key="3">
    <source>
        <dbReference type="ARBA" id="ARBA00022695"/>
    </source>
</evidence>
<dbReference type="Gene3D" id="2.40.70.10">
    <property type="entry name" value="Acid Proteases"/>
    <property type="match status" value="1"/>
</dbReference>
<feature type="domain" description="Integrase catalytic" evidence="9">
    <location>
        <begin position="1745"/>
        <end position="1912"/>
    </location>
</feature>
<dbReference type="InterPro" id="IPR041373">
    <property type="entry name" value="RT_RNaseH"/>
</dbReference>
<dbReference type="InterPro" id="IPR043128">
    <property type="entry name" value="Rev_trsase/Diguanyl_cyclase"/>
</dbReference>
<dbReference type="PANTHER" id="PTHR37984">
    <property type="entry name" value="PROTEIN CBG26694"/>
    <property type="match status" value="1"/>
</dbReference>
<dbReference type="CDD" id="cd01647">
    <property type="entry name" value="RT_LTR"/>
    <property type="match status" value="1"/>
</dbReference>
<evidence type="ECO:0000256" key="2">
    <source>
        <dbReference type="ARBA" id="ARBA00022679"/>
    </source>
</evidence>
<dbReference type="EMBL" id="CP144692">
    <property type="protein sequence ID" value="WVY96128.1"/>
    <property type="molecule type" value="Genomic_DNA"/>
</dbReference>
<dbReference type="CDD" id="cd09274">
    <property type="entry name" value="RNase_HI_RT_Ty3"/>
    <property type="match status" value="1"/>
</dbReference>
<evidence type="ECO:0000256" key="8">
    <source>
        <dbReference type="SAM" id="MobiDB-lite"/>
    </source>
</evidence>
<dbReference type="Gene3D" id="3.30.70.270">
    <property type="match status" value="2"/>
</dbReference>
<gene>
    <name evidence="10" type="ORF">V8G54_028279</name>
</gene>
<dbReference type="GO" id="GO:0003964">
    <property type="term" value="F:RNA-directed DNA polymerase activity"/>
    <property type="evidence" value="ECO:0007669"/>
    <property type="project" value="UniProtKB-KW"/>
</dbReference>
<dbReference type="Pfam" id="PF13650">
    <property type="entry name" value="Asp_protease_2"/>
    <property type="match status" value="1"/>
</dbReference>
<dbReference type="InterPro" id="IPR012337">
    <property type="entry name" value="RNaseH-like_sf"/>
</dbReference>
<dbReference type="InterPro" id="IPR036397">
    <property type="entry name" value="RNaseH_sf"/>
</dbReference>
<dbReference type="Pfam" id="PF17917">
    <property type="entry name" value="RT_RNaseH"/>
    <property type="match status" value="1"/>
</dbReference>
<keyword evidence="2" id="KW-0808">Transferase</keyword>
<dbReference type="GO" id="GO:0004519">
    <property type="term" value="F:endonuclease activity"/>
    <property type="evidence" value="ECO:0007669"/>
    <property type="project" value="UniProtKB-KW"/>
</dbReference>